<dbReference type="Ensembl" id="ENSFTIT00000003627.1">
    <property type="protein sequence ID" value="ENSFTIP00000003477.1"/>
    <property type="gene ID" value="ENSFTIG00000002395.1"/>
</dbReference>
<evidence type="ECO:0000256" key="2">
    <source>
        <dbReference type="ARBA" id="ARBA00004629"/>
    </source>
</evidence>
<keyword evidence="5" id="KW-0539">Nucleus</keyword>
<dbReference type="AlphaFoldDB" id="A0A8C4TTU7"/>
<evidence type="ECO:0000256" key="7">
    <source>
        <dbReference type="ARBA" id="ARBA00025735"/>
    </source>
</evidence>
<dbReference type="Pfam" id="PF05837">
    <property type="entry name" value="CENP-H"/>
    <property type="match status" value="1"/>
</dbReference>
<dbReference type="Proteomes" id="UP000694562">
    <property type="component" value="Unplaced"/>
</dbReference>
<dbReference type="InterPro" id="IPR008426">
    <property type="entry name" value="CENP-H_C"/>
</dbReference>
<reference evidence="10" key="1">
    <citation type="submission" date="2025-08" db="UniProtKB">
        <authorList>
            <consortium name="Ensembl"/>
        </authorList>
    </citation>
    <scope>IDENTIFICATION</scope>
</reference>
<evidence type="ECO:0000256" key="1">
    <source>
        <dbReference type="ARBA" id="ARBA00004123"/>
    </source>
</evidence>
<keyword evidence="6" id="KW-0137">Centromere</keyword>
<evidence type="ECO:0000313" key="11">
    <source>
        <dbReference type="Proteomes" id="UP000694562"/>
    </source>
</evidence>
<dbReference type="OMA" id="HRNVQYE"/>
<dbReference type="PANTHER" id="PTHR48122">
    <property type="entry name" value="CENTROMERE PROTEIN H"/>
    <property type="match status" value="1"/>
</dbReference>
<dbReference type="PANTHER" id="PTHR48122:SF1">
    <property type="entry name" value="CENTROMERE PROTEIN H"/>
    <property type="match status" value="1"/>
</dbReference>
<feature type="domain" description="Centromere protein H C-terminal" evidence="9">
    <location>
        <begin position="23"/>
        <end position="217"/>
    </location>
</feature>
<protein>
    <submittedName>
        <fullName evidence="10">Centromere protein H</fullName>
    </submittedName>
</protein>
<proteinExistence type="inferred from homology"/>
<keyword evidence="11" id="KW-1185">Reference proteome</keyword>
<dbReference type="GO" id="GO:0007052">
    <property type="term" value="P:mitotic spindle organization"/>
    <property type="evidence" value="ECO:0007669"/>
    <property type="project" value="TreeGrafter"/>
</dbReference>
<feature type="coiled-coil region" evidence="8">
    <location>
        <begin position="109"/>
        <end position="161"/>
    </location>
</feature>
<accession>A0A8C4TTU7</accession>
<dbReference type="InterPro" id="IPR040034">
    <property type="entry name" value="CENP-H"/>
</dbReference>
<evidence type="ECO:0000256" key="8">
    <source>
        <dbReference type="SAM" id="Coils"/>
    </source>
</evidence>
<evidence type="ECO:0000256" key="4">
    <source>
        <dbReference type="ARBA" id="ARBA00022838"/>
    </source>
</evidence>
<keyword evidence="3" id="KW-0158">Chromosome</keyword>
<sequence>MAASGQLSGAMDRVEDQVDPFFLLCLRDQLKQQLMECGVALHASQGNHLGGATEGKFITCALQDLEDAKTSFLNKTLALQRIQLTTALRNKIKENDSGSRVITETISHILTLCKKIMEYQEQAREKEQKLADIKRKRFSLKEAARQKLLQIQSMMKNQKEKQSSMEAKKMLAVMFKKLQKERQLTSVIQNVFQGIIIGSKVNWAEDPSLKAIVLQLEKNVEFM</sequence>
<comment type="similarity">
    <text evidence="7">Belongs to the CENP-H/MCM16 family.</text>
</comment>
<evidence type="ECO:0000259" key="9">
    <source>
        <dbReference type="Pfam" id="PF05837"/>
    </source>
</evidence>
<evidence type="ECO:0000313" key="10">
    <source>
        <dbReference type="Ensembl" id="ENSFTIP00000003477.1"/>
    </source>
</evidence>
<dbReference type="GO" id="GO:0005634">
    <property type="term" value="C:nucleus"/>
    <property type="evidence" value="ECO:0007669"/>
    <property type="project" value="UniProtKB-SubCell"/>
</dbReference>
<dbReference type="GO" id="GO:0007059">
    <property type="term" value="P:chromosome segregation"/>
    <property type="evidence" value="ECO:0007669"/>
    <property type="project" value="TreeGrafter"/>
</dbReference>
<keyword evidence="4" id="KW-0995">Kinetochore</keyword>
<dbReference type="GO" id="GO:0000776">
    <property type="term" value="C:kinetochore"/>
    <property type="evidence" value="ECO:0007669"/>
    <property type="project" value="UniProtKB-KW"/>
</dbReference>
<evidence type="ECO:0000256" key="5">
    <source>
        <dbReference type="ARBA" id="ARBA00023242"/>
    </source>
</evidence>
<evidence type="ECO:0000256" key="6">
    <source>
        <dbReference type="ARBA" id="ARBA00023328"/>
    </source>
</evidence>
<reference evidence="10" key="2">
    <citation type="submission" date="2025-09" db="UniProtKB">
        <authorList>
            <consortium name="Ensembl"/>
        </authorList>
    </citation>
    <scope>IDENTIFICATION</scope>
</reference>
<dbReference type="GO" id="GO:0051382">
    <property type="term" value="P:kinetochore assembly"/>
    <property type="evidence" value="ECO:0007669"/>
    <property type="project" value="InterPro"/>
</dbReference>
<evidence type="ECO:0000256" key="3">
    <source>
        <dbReference type="ARBA" id="ARBA00022454"/>
    </source>
</evidence>
<organism evidence="10 11">
    <name type="scientific">Falco tinnunculus</name>
    <name type="common">Common kestrel</name>
    <dbReference type="NCBI Taxonomy" id="100819"/>
    <lineage>
        <taxon>Eukaryota</taxon>
        <taxon>Metazoa</taxon>
        <taxon>Chordata</taxon>
        <taxon>Craniata</taxon>
        <taxon>Vertebrata</taxon>
        <taxon>Euteleostomi</taxon>
        <taxon>Archelosauria</taxon>
        <taxon>Archosauria</taxon>
        <taxon>Dinosauria</taxon>
        <taxon>Saurischia</taxon>
        <taxon>Theropoda</taxon>
        <taxon>Coelurosauria</taxon>
        <taxon>Aves</taxon>
        <taxon>Neognathae</taxon>
        <taxon>Neoaves</taxon>
        <taxon>Telluraves</taxon>
        <taxon>Australaves</taxon>
        <taxon>Falconiformes</taxon>
        <taxon>Falconidae</taxon>
        <taxon>Falco</taxon>
    </lineage>
</organism>
<comment type="subcellular location">
    <subcellularLocation>
        <location evidence="2">Chromosome</location>
        <location evidence="2">Centromere</location>
        <location evidence="2">Kinetochore</location>
    </subcellularLocation>
    <subcellularLocation>
        <location evidence="1">Nucleus</location>
    </subcellularLocation>
</comment>
<dbReference type="OrthoDB" id="2274804at2759"/>
<name>A0A8C4TTU7_FALTI</name>
<dbReference type="GO" id="GO:0043515">
    <property type="term" value="F:kinetochore binding"/>
    <property type="evidence" value="ECO:0007669"/>
    <property type="project" value="TreeGrafter"/>
</dbReference>
<keyword evidence="8" id="KW-0175">Coiled coil</keyword>